<evidence type="ECO:0000259" key="3">
    <source>
        <dbReference type="PROSITE" id="PS50977"/>
    </source>
</evidence>
<accession>A0ABQ4PFD8</accession>
<dbReference type="Proteomes" id="UP000761574">
    <property type="component" value="Unassembled WGS sequence"/>
</dbReference>
<dbReference type="InterPro" id="IPR039536">
    <property type="entry name" value="TetR_C_Proteobacteria"/>
</dbReference>
<dbReference type="EMBL" id="BPFB01000015">
    <property type="protein sequence ID" value="GIU46285.1"/>
    <property type="molecule type" value="Genomic_DNA"/>
</dbReference>
<reference evidence="4 5" key="1">
    <citation type="submission" date="2021-05" db="EMBL/GenBank/DDBJ databases">
        <title>Molecular characterization for Shewanella algae harboring chromosomal blaOXA-55-like strains isolated from clinical and environment sample.</title>
        <authorList>
            <person name="Ohama Y."/>
            <person name="Aoki K."/>
            <person name="Harada S."/>
            <person name="Moriya K."/>
            <person name="Ishii Y."/>
            <person name="Tateda K."/>
        </authorList>
    </citation>
    <scope>NUCLEOTIDE SEQUENCE [LARGE SCALE GENOMIC DNA]</scope>
    <source>
        <strain evidence="4 5">LMG 23746</strain>
    </source>
</reference>
<dbReference type="Gene3D" id="1.10.357.10">
    <property type="entry name" value="Tetracycline Repressor, domain 2"/>
    <property type="match status" value="1"/>
</dbReference>
<feature type="DNA-binding region" description="H-T-H motif" evidence="2">
    <location>
        <begin position="33"/>
        <end position="52"/>
    </location>
</feature>
<dbReference type="PANTHER" id="PTHR30055:SF146">
    <property type="entry name" value="HTH-TYPE TRANSCRIPTIONAL DUAL REGULATOR CECR"/>
    <property type="match status" value="1"/>
</dbReference>
<dbReference type="InterPro" id="IPR050109">
    <property type="entry name" value="HTH-type_TetR-like_transc_reg"/>
</dbReference>
<dbReference type="Pfam" id="PF14246">
    <property type="entry name" value="TetR_C_7"/>
    <property type="match status" value="1"/>
</dbReference>
<dbReference type="PANTHER" id="PTHR30055">
    <property type="entry name" value="HTH-TYPE TRANSCRIPTIONAL REGULATOR RUTR"/>
    <property type="match status" value="1"/>
</dbReference>
<dbReference type="PROSITE" id="PS50977">
    <property type="entry name" value="HTH_TETR_2"/>
    <property type="match status" value="1"/>
</dbReference>
<dbReference type="Gene3D" id="1.10.10.60">
    <property type="entry name" value="Homeodomain-like"/>
    <property type="match status" value="1"/>
</dbReference>
<evidence type="ECO:0000313" key="4">
    <source>
        <dbReference type="EMBL" id="GIU46285.1"/>
    </source>
</evidence>
<protein>
    <submittedName>
        <fullName evidence="4">TetR family transcriptional regulator</fullName>
    </submittedName>
</protein>
<evidence type="ECO:0000256" key="2">
    <source>
        <dbReference type="PROSITE-ProRule" id="PRU00335"/>
    </source>
</evidence>
<dbReference type="PRINTS" id="PR00455">
    <property type="entry name" value="HTHTETR"/>
</dbReference>
<proteinExistence type="predicted"/>
<evidence type="ECO:0000256" key="1">
    <source>
        <dbReference type="ARBA" id="ARBA00023125"/>
    </source>
</evidence>
<evidence type="ECO:0000313" key="5">
    <source>
        <dbReference type="Proteomes" id="UP000761574"/>
    </source>
</evidence>
<comment type="caution">
    <text evidence="4">The sequence shown here is derived from an EMBL/GenBank/DDBJ whole genome shotgun (WGS) entry which is preliminary data.</text>
</comment>
<dbReference type="InterPro" id="IPR009057">
    <property type="entry name" value="Homeodomain-like_sf"/>
</dbReference>
<organism evidence="4 5">
    <name type="scientific">Shewanella algidipiscicola</name>
    <dbReference type="NCBI Taxonomy" id="614070"/>
    <lineage>
        <taxon>Bacteria</taxon>
        <taxon>Pseudomonadati</taxon>
        <taxon>Pseudomonadota</taxon>
        <taxon>Gammaproteobacteria</taxon>
        <taxon>Alteromonadales</taxon>
        <taxon>Shewanellaceae</taxon>
        <taxon>Shewanella</taxon>
    </lineage>
</organism>
<dbReference type="RefSeq" id="WP_119977459.1">
    <property type="nucleotide sequence ID" value="NZ_BPFB01000015.1"/>
</dbReference>
<dbReference type="SUPFAM" id="SSF46689">
    <property type="entry name" value="Homeodomain-like"/>
    <property type="match status" value="1"/>
</dbReference>
<gene>
    <name evidence="4" type="ORF">TUM4630_16430</name>
</gene>
<sequence length="205" mass="23015">MAHSSVSRSEQKREQILAAAIELFCGQGFPHTSMDEVAKKAGVSKQTVYAHFGSKDELFVAAIESKCVVHQVTESLFSSPEKPEQALLQFGYYFSDMVLSAEAIDVFKACVAQADTHPDISALYFSAGPEHLIVLLESYFIEVQRVGHYQFGDARDAAVRLCLMLFGEMRLKLELGLAVEDIVPHRLQYIKETIEMFLRAYRSEI</sequence>
<keyword evidence="5" id="KW-1185">Reference proteome</keyword>
<dbReference type="Pfam" id="PF00440">
    <property type="entry name" value="TetR_N"/>
    <property type="match status" value="1"/>
</dbReference>
<feature type="domain" description="HTH tetR-type" evidence="3">
    <location>
        <begin position="10"/>
        <end position="70"/>
    </location>
</feature>
<dbReference type="InterPro" id="IPR001647">
    <property type="entry name" value="HTH_TetR"/>
</dbReference>
<name>A0ABQ4PFD8_9GAMM</name>
<keyword evidence="1 2" id="KW-0238">DNA-binding</keyword>